<dbReference type="Gene3D" id="2.60.40.1190">
    <property type="match status" value="1"/>
</dbReference>
<feature type="domain" description="Carbohydrate-binding" evidence="1">
    <location>
        <begin position="53"/>
        <end position="218"/>
    </location>
</feature>
<gene>
    <name evidence="3" type="ORF">CLW00_11268</name>
</gene>
<name>A0A2T0WFJ8_9BACT</name>
<organism evidence="3 4">
    <name type="scientific">Mongoliibacter ruber</name>
    <dbReference type="NCBI Taxonomy" id="1750599"/>
    <lineage>
        <taxon>Bacteria</taxon>
        <taxon>Pseudomonadati</taxon>
        <taxon>Bacteroidota</taxon>
        <taxon>Cytophagia</taxon>
        <taxon>Cytophagales</taxon>
        <taxon>Cyclobacteriaceae</taxon>
        <taxon>Mongoliibacter</taxon>
    </lineage>
</organism>
<sequence>MKPIYQLIIILSILLSHPVLSKDGKDKENKDKAAKDKEFGMEIGYAVKAVNLDGIVDTEEWADAQVISGFVQQIPNEGLPATEHTEVRLKYDDDFLYVAATLHQKTPGDYVVSSLKRDFRFYENDAFAIVLGPYDDGNNGFMFSVNPYNIQMEGLVFNGDRVSDVWDNKWYSSVKRYDDRWEVEIAIPFKTLRFTEGSEYWRVNFLRNDRKNFERSSWVPVPLNQRIQGIAFSGYLNWDKPLKKPGSNIAVIPYIATNGAKDYRTDDGINSGMAAGFDAKIALSPSMNLDLTFNPDFSTVEVDQQQTNLNRFELFFPERRQFFLENADLFGDFGFSSIRPFFSRRIGIATDSMGRSSNNRILYGARLNGNVGDNTRVGLLNMQTDTEDAIGYPGQNYTVATAQRKVFSRSSIAGIFVNRQTTGTVAEPGREVASYNRVLGIDYNLASNDNKWNGKFFYHQSFSPDVSGDAKAHASNLSYNTKKFVARWNHEYVGENYNAEVGFVPRSSYWRFEPSVMYRLVSNGKRIFQQTFQLAYDVYTDESFGLKMDERMTFAYRLYFKNTSTLQFRVFNEYVYLFNSFDPTRTGGERLEAGTDYSYARTGLTYTSDARKLFNYSSTVYAGEYFNGERLFVRSNINYRFQPYGNVSLFAEYNKIDMPEPYNDASLWLVGPKMDISFTDKLFLSTFVQYNSQIENVNINTRFQWRFKPVSDLFVVYTDNYHPESLQIKNRALILKLTYWINV</sequence>
<evidence type="ECO:0000313" key="3">
    <source>
        <dbReference type="EMBL" id="PRY85487.1"/>
    </source>
</evidence>
<dbReference type="OrthoDB" id="9786766at2"/>
<comment type="caution">
    <text evidence="3">The sequence shown here is derived from an EMBL/GenBank/DDBJ whole genome shotgun (WGS) entry which is preliminary data.</text>
</comment>
<evidence type="ECO:0000313" key="4">
    <source>
        <dbReference type="Proteomes" id="UP000238157"/>
    </source>
</evidence>
<reference evidence="3 4" key="1">
    <citation type="submission" date="2018-03" db="EMBL/GenBank/DDBJ databases">
        <title>Genomic Encyclopedia of Archaeal and Bacterial Type Strains, Phase II (KMG-II): from individual species to whole genera.</title>
        <authorList>
            <person name="Goeker M."/>
        </authorList>
    </citation>
    <scope>NUCLEOTIDE SEQUENCE [LARGE SCALE GENOMIC DNA]</scope>
    <source>
        <strain evidence="3 4">DSM 27929</strain>
    </source>
</reference>
<dbReference type="InterPro" id="IPR010502">
    <property type="entry name" value="Carb-bd_dom_fam9"/>
</dbReference>
<dbReference type="GO" id="GO:0030246">
    <property type="term" value="F:carbohydrate binding"/>
    <property type="evidence" value="ECO:0007669"/>
    <property type="project" value="InterPro"/>
</dbReference>
<dbReference type="InterPro" id="IPR045670">
    <property type="entry name" value="DUF5916"/>
</dbReference>
<dbReference type="SUPFAM" id="SSF49344">
    <property type="entry name" value="CBD9-like"/>
    <property type="match status" value="1"/>
</dbReference>
<evidence type="ECO:0000259" key="2">
    <source>
        <dbReference type="Pfam" id="PF19313"/>
    </source>
</evidence>
<dbReference type="Pfam" id="PF19313">
    <property type="entry name" value="DUF5916"/>
    <property type="match status" value="1"/>
</dbReference>
<dbReference type="Proteomes" id="UP000238157">
    <property type="component" value="Unassembled WGS sequence"/>
</dbReference>
<dbReference type="EMBL" id="PVTR01000012">
    <property type="protein sequence ID" value="PRY85487.1"/>
    <property type="molecule type" value="Genomic_DNA"/>
</dbReference>
<proteinExistence type="predicted"/>
<keyword evidence="4" id="KW-1185">Reference proteome</keyword>
<evidence type="ECO:0000259" key="1">
    <source>
        <dbReference type="Pfam" id="PF06452"/>
    </source>
</evidence>
<dbReference type="Pfam" id="PF06452">
    <property type="entry name" value="CBM9_1"/>
    <property type="match status" value="1"/>
</dbReference>
<dbReference type="GO" id="GO:0016052">
    <property type="term" value="P:carbohydrate catabolic process"/>
    <property type="evidence" value="ECO:0007669"/>
    <property type="project" value="InterPro"/>
</dbReference>
<feature type="domain" description="DUF5916" evidence="2">
    <location>
        <begin position="250"/>
        <end position="352"/>
    </location>
</feature>
<dbReference type="CDD" id="cd09618">
    <property type="entry name" value="CBM9_like_2"/>
    <property type="match status" value="1"/>
</dbReference>
<dbReference type="RefSeq" id="WP_146131448.1">
    <property type="nucleotide sequence ID" value="NZ_PVTR01000012.1"/>
</dbReference>
<accession>A0A2T0WFJ8</accession>
<dbReference type="GO" id="GO:0004553">
    <property type="term" value="F:hydrolase activity, hydrolyzing O-glycosyl compounds"/>
    <property type="evidence" value="ECO:0007669"/>
    <property type="project" value="InterPro"/>
</dbReference>
<dbReference type="AlphaFoldDB" id="A0A2T0WFJ8"/>
<protein>
    <submittedName>
        <fullName evidence="3">Carbohydrate binding protein with CBM9 domain</fullName>
    </submittedName>
</protein>